<dbReference type="EC" id="2.1.1.72" evidence="7"/>
<keyword evidence="4" id="KW-0949">S-adenosyl-L-methionine</keyword>
<dbReference type="REBASE" id="21968">
    <property type="entry name" value="M.Aac446ORF3086P"/>
</dbReference>
<keyword evidence="3 7" id="KW-0808">Transferase</keyword>
<geneLocation type="plasmid" evidence="7 8">
    <name>pAACI02</name>
</geneLocation>
<dbReference type="InterPro" id="IPR002941">
    <property type="entry name" value="DNA_methylase_N4/N6"/>
</dbReference>
<dbReference type="Proteomes" id="UP000001917">
    <property type="component" value="Plasmid pAACI02"/>
</dbReference>
<dbReference type="GO" id="GO:0003677">
    <property type="term" value="F:DNA binding"/>
    <property type="evidence" value="ECO:0007669"/>
    <property type="project" value="InterPro"/>
</dbReference>
<comment type="similarity">
    <text evidence="1">Belongs to the N(4)/N(6)-methyltransferase family.</text>
</comment>
<evidence type="ECO:0000259" key="6">
    <source>
        <dbReference type="Pfam" id="PF01555"/>
    </source>
</evidence>
<dbReference type="GO" id="GO:0008170">
    <property type="term" value="F:N-methyltransferase activity"/>
    <property type="evidence" value="ECO:0007669"/>
    <property type="project" value="InterPro"/>
</dbReference>
<evidence type="ECO:0000313" key="7">
    <source>
        <dbReference type="EMBL" id="ACV60082.1"/>
    </source>
</evidence>
<dbReference type="SUPFAM" id="SSF53335">
    <property type="entry name" value="S-adenosyl-L-methionine-dependent methyltransferases"/>
    <property type="match status" value="1"/>
</dbReference>
<gene>
    <name evidence="7" type="ordered locus">Aaci_3086</name>
</gene>
<organism evidence="7 8">
    <name type="scientific">Alicyclobacillus acidocaldarius subsp. acidocaldarius (strain ATCC 27009 / DSM 446 / BCRC 14685 / JCM 5260 / KCTC 1825 / NBRC 15652 / NCIMB 11725 / NRRL B-14509 / 104-IA)</name>
    <name type="common">Bacillus acidocaldarius</name>
    <dbReference type="NCBI Taxonomy" id="521098"/>
    <lineage>
        <taxon>Bacteria</taxon>
        <taxon>Bacillati</taxon>
        <taxon>Bacillota</taxon>
        <taxon>Bacilli</taxon>
        <taxon>Bacillales</taxon>
        <taxon>Alicyclobacillaceae</taxon>
        <taxon>Alicyclobacillus</taxon>
    </lineage>
</organism>
<dbReference type="InterPro" id="IPR002052">
    <property type="entry name" value="DNA_methylase_N6_adenine_CS"/>
</dbReference>
<evidence type="ECO:0000256" key="3">
    <source>
        <dbReference type="ARBA" id="ARBA00022679"/>
    </source>
</evidence>
<proteinExistence type="inferred from homology"/>
<evidence type="ECO:0000256" key="5">
    <source>
        <dbReference type="ARBA" id="ARBA00022747"/>
    </source>
</evidence>
<dbReference type="GO" id="GO:0009007">
    <property type="term" value="F:site-specific DNA-methyltransferase (adenine-specific) activity"/>
    <property type="evidence" value="ECO:0007669"/>
    <property type="project" value="UniProtKB-EC"/>
</dbReference>
<name>C8WYI8_ALIAD</name>
<dbReference type="KEGG" id="aac:Aaci_3086"/>
<dbReference type="AlphaFoldDB" id="C8WYI8"/>
<dbReference type="Gene3D" id="3.40.50.150">
    <property type="entry name" value="Vaccinia Virus protein VP39"/>
    <property type="match status" value="1"/>
</dbReference>
<evidence type="ECO:0000256" key="2">
    <source>
        <dbReference type="ARBA" id="ARBA00022603"/>
    </source>
</evidence>
<keyword evidence="5" id="KW-0680">Restriction system</keyword>
<dbReference type="GO" id="GO:0009307">
    <property type="term" value="P:DNA restriction-modification system"/>
    <property type="evidence" value="ECO:0007669"/>
    <property type="project" value="UniProtKB-KW"/>
</dbReference>
<dbReference type="EMBL" id="CP001729">
    <property type="protein sequence ID" value="ACV60082.1"/>
    <property type="molecule type" value="Genomic_DNA"/>
</dbReference>
<dbReference type="HOGENOM" id="CLU_020164_1_1_9"/>
<feature type="domain" description="DNA methylase N-4/N-6" evidence="6">
    <location>
        <begin position="63"/>
        <end position="418"/>
    </location>
</feature>
<dbReference type="InterPro" id="IPR029063">
    <property type="entry name" value="SAM-dependent_MTases_sf"/>
</dbReference>
<dbReference type="PROSITE" id="PS00092">
    <property type="entry name" value="N6_MTASE"/>
    <property type="match status" value="1"/>
</dbReference>
<keyword evidence="8" id="KW-1185">Reference proteome</keyword>
<accession>C8WYI8</accession>
<evidence type="ECO:0000256" key="4">
    <source>
        <dbReference type="ARBA" id="ARBA00022691"/>
    </source>
</evidence>
<reference evidence="8" key="1">
    <citation type="submission" date="2009-09" db="EMBL/GenBank/DDBJ databases">
        <title>The complete plasmid2 of Alicyclobacillus acidocaldarius subsp. acidocaldarius DSM 446.</title>
        <authorList>
            <consortium name="US DOE Joint Genome Institute (JGI-PGF)"/>
            <person name="Lucas S."/>
            <person name="Copeland A."/>
            <person name="Lapidus A."/>
            <person name="Glavina del Rio T."/>
            <person name="Dalin E."/>
            <person name="Tice H."/>
            <person name="Bruce D."/>
            <person name="Goodwin L."/>
            <person name="Pitluck S."/>
            <person name="Kyrpides N."/>
            <person name="Mavromatis K."/>
            <person name="Ivanova N."/>
            <person name="Ovchinnikova G."/>
            <person name="Chertkov O."/>
            <person name="Sims D."/>
            <person name="Brettin T."/>
            <person name="Detter J.C."/>
            <person name="Han C."/>
            <person name="Larimer F."/>
            <person name="Land M."/>
            <person name="Hauser L."/>
            <person name="Markowitz V."/>
            <person name="Cheng J.-F."/>
            <person name="Hugenholtz P."/>
            <person name="Woyke T."/>
            <person name="Wu D."/>
            <person name="Pukall R."/>
            <person name="Klenk H.-P."/>
            <person name="Eisen J.A."/>
        </authorList>
    </citation>
    <scope>NUCLEOTIDE SEQUENCE [LARGE SCALE GENOMIC DNA]</scope>
    <source>
        <strain evidence="8">ATCC 27009 / DSM 446 / BCRC 14685 / JCM 5260 / KCTC 1825 / NBRC 15652 / NCIMB 11725 / NRRL B-14509 / 104-IA</strain>
        <plasmid evidence="8">pAACI02</plasmid>
    </source>
</reference>
<keyword evidence="2 7" id="KW-0489">Methyltransferase</keyword>
<reference evidence="7 8" key="2">
    <citation type="journal article" date="2010" name="Stand. Genomic Sci.">
        <title>Complete genome sequence of Alicyclobacillus acidocaldarius type strain (104-IA).</title>
        <authorList>
            <person name="Mavromatis K."/>
            <person name="Sikorski J."/>
            <person name="Lapidus A."/>
            <person name="Glavina Del Rio T."/>
            <person name="Copeland A."/>
            <person name="Tice H."/>
            <person name="Cheng J.F."/>
            <person name="Lucas S."/>
            <person name="Chen F."/>
            <person name="Nolan M."/>
            <person name="Bruce D."/>
            <person name="Goodwin L."/>
            <person name="Pitluck S."/>
            <person name="Ivanova N."/>
            <person name="Ovchinnikova G."/>
            <person name="Pati A."/>
            <person name="Chen A."/>
            <person name="Palaniappan K."/>
            <person name="Land M."/>
            <person name="Hauser L."/>
            <person name="Chang Y.J."/>
            <person name="Jeffries C.D."/>
            <person name="Chain P."/>
            <person name="Meincke L."/>
            <person name="Sims D."/>
            <person name="Chertkov O."/>
            <person name="Han C."/>
            <person name="Brettin T."/>
            <person name="Detter J.C."/>
            <person name="Wahrenburg C."/>
            <person name="Rohde M."/>
            <person name="Pukall R."/>
            <person name="Goker M."/>
            <person name="Bristow J."/>
            <person name="Eisen J.A."/>
            <person name="Markowitz V."/>
            <person name="Hugenholtz P."/>
            <person name="Klenk H.P."/>
            <person name="Kyrpides N.C."/>
        </authorList>
    </citation>
    <scope>NUCLEOTIDE SEQUENCE [LARGE SCALE GENOMIC DNA]</scope>
    <source>
        <strain evidence="8">ATCC 27009 / DSM 446 / BCRC 14685 / JCM 5260 / KCTC 1825 / NBRC 15652 / NCIMB 11725 / NRRL B-14509 / 104-IA</strain>
        <plasmid evidence="7 8">pAACI02</plasmid>
    </source>
</reference>
<keyword evidence="7" id="KW-0614">Plasmid</keyword>
<dbReference type="RefSeq" id="WP_012812199.1">
    <property type="nucleotide sequence ID" value="NC_013207.1"/>
</dbReference>
<evidence type="ECO:0000313" key="8">
    <source>
        <dbReference type="Proteomes" id="UP000001917"/>
    </source>
</evidence>
<dbReference type="GO" id="GO:0032259">
    <property type="term" value="P:methylation"/>
    <property type="evidence" value="ECO:0007669"/>
    <property type="project" value="UniProtKB-KW"/>
</dbReference>
<dbReference type="eggNOG" id="COG2189">
    <property type="taxonomic scope" value="Bacteria"/>
</dbReference>
<dbReference type="InterPro" id="IPR002295">
    <property type="entry name" value="N4/N6-MTase_EcoPI_Mod-like"/>
</dbReference>
<dbReference type="Pfam" id="PF01555">
    <property type="entry name" value="N6_N4_Mtase"/>
    <property type="match status" value="1"/>
</dbReference>
<dbReference type="PRINTS" id="PR00506">
    <property type="entry name" value="D21N6MTFRASE"/>
</dbReference>
<sequence>MCSKNSCRTRSRDSAKGSVKYHELIPVPEKSLTDRVRLDDNLIIHGDNLTALKALLPMYAGKVKVIFIDPPYNTGSENWVYNDNVNSPMMREWLGKVVDKEDLTRHDKWLCMMMPRLKLLRELLSDDGAIFVSCDDNEHHHLRMLLDEVFGDSNFVANIVWQARKSVQNDTDISDAHNHIVVYAKMRRQRNRRLKEDNADVWYSETGFAMKPLPLDRSKFDNPDNDPRGLWKLDPFDAPNVRANLTYEIVNPNTGQVHLPPKGRCWRTSKEEFERLLSDGRIMFGKNGRGRPMLKVFWEEKWQYGEVETTWWGDGALESFLDRGVDQESASEWTVYGTTTRGSQTLQDIFGETGIFNNPKPVELVKHILRLASDKSSIILDSFAGSGTTAHAVLSMNKEDGGNRKFILVEMEDYADRITAERVRRVIRGVPNAKDKALREGLGGTFSYFELGQAIDPEGLLDAEHLPPYEELARYVFYTATGEQFDRDQVDRLRWYIGSTSKYDIYLVYEPDEERLRALALTIDLAESLGPTGPGRKRLVFAPACYLSEDYLHEYRIEFAQLPYEIYRRRG</sequence>
<protein>
    <submittedName>
        <fullName evidence="7">Site-specific DNA-methyltransferase (Adenine-specific)</fullName>
        <ecNumber evidence="7">2.1.1.72</ecNumber>
    </submittedName>
</protein>
<evidence type="ECO:0000256" key="1">
    <source>
        <dbReference type="ARBA" id="ARBA00006594"/>
    </source>
</evidence>